<comment type="caution">
    <text evidence="1">The sequence shown here is derived from an EMBL/GenBank/DDBJ whole genome shotgun (WGS) entry which is preliminary data.</text>
</comment>
<dbReference type="EMBL" id="BART01023223">
    <property type="protein sequence ID" value="GAH04766.1"/>
    <property type="molecule type" value="Genomic_DNA"/>
</dbReference>
<gene>
    <name evidence="1" type="ORF">S01H4_42310</name>
</gene>
<feature type="non-terminal residue" evidence="1">
    <location>
        <position position="1"/>
    </location>
</feature>
<accession>X1C9F8</accession>
<dbReference type="AlphaFoldDB" id="X1C9F8"/>
<proteinExistence type="predicted"/>
<sequence>LRYVPKIEFKIDEDLEHQYKLIKIITEVHAY</sequence>
<organism evidence="1">
    <name type="scientific">marine sediment metagenome</name>
    <dbReference type="NCBI Taxonomy" id="412755"/>
    <lineage>
        <taxon>unclassified sequences</taxon>
        <taxon>metagenomes</taxon>
        <taxon>ecological metagenomes</taxon>
    </lineage>
</organism>
<protein>
    <submittedName>
        <fullName evidence="1">Uncharacterized protein</fullName>
    </submittedName>
</protein>
<reference evidence="1" key="1">
    <citation type="journal article" date="2014" name="Front. Microbiol.">
        <title>High frequency of phylogenetically diverse reductive dehalogenase-homologous genes in deep subseafloor sedimentary metagenomes.</title>
        <authorList>
            <person name="Kawai M."/>
            <person name="Futagami T."/>
            <person name="Toyoda A."/>
            <person name="Takaki Y."/>
            <person name="Nishi S."/>
            <person name="Hori S."/>
            <person name="Arai W."/>
            <person name="Tsubouchi T."/>
            <person name="Morono Y."/>
            <person name="Uchiyama I."/>
            <person name="Ito T."/>
            <person name="Fujiyama A."/>
            <person name="Inagaki F."/>
            <person name="Takami H."/>
        </authorList>
    </citation>
    <scope>NUCLEOTIDE SEQUENCE</scope>
    <source>
        <strain evidence="1">Expedition CK06-06</strain>
    </source>
</reference>
<evidence type="ECO:0000313" key="1">
    <source>
        <dbReference type="EMBL" id="GAH04766.1"/>
    </source>
</evidence>
<name>X1C9F8_9ZZZZ</name>